<dbReference type="HAMAP" id="MF_00001">
    <property type="entry name" value="Asp_carb_tr"/>
    <property type="match status" value="1"/>
</dbReference>
<dbReference type="GO" id="GO:0046872">
    <property type="term" value="F:metal ion binding"/>
    <property type="evidence" value="ECO:0007669"/>
    <property type="project" value="UniProtKB-KW"/>
</dbReference>
<dbReference type="Pfam" id="PF02787">
    <property type="entry name" value="CPSase_L_D3"/>
    <property type="match status" value="1"/>
</dbReference>
<dbReference type="InterPro" id="IPR011761">
    <property type="entry name" value="ATP-grasp"/>
</dbReference>
<dbReference type="GO" id="GO:0004070">
    <property type="term" value="F:aspartate carbamoyltransferase activity"/>
    <property type="evidence" value="ECO:0007669"/>
    <property type="project" value="UniProtKB-EC"/>
</dbReference>
<dbReference type="InterPro" id="IPR005480">
    <property type="entry name" value="CPSase_lsu_oligo"/>
</dbReference>
<dbReference type="InterPro" id="IPR036914">
    <property type="entry name" value="MGS-like_dom_sf"/>
</dbReference>
<dbReference type="PRINTS" id="PR00098">
    <property type="entry name" value="CPSASE"/>
</dbReference>
<evidence type="ECO:0000259" key="26">
    <source>
        <dbReference type="PROSITE" id="PS51855"/>
    </source>
</evidence>
<comment type="catalytic activity">
    <reaction evidence="21">
        <text>carbamoyl phosphate + L-aspartate = N-carbamoyl-L-aspartate + phosphate + H(+)</text>
        <dbReference type="Rhea" id="RHEA:20013"/>
        <dbReference type="ChEBI" id="CHEBI:15378"/>
        <dbReference type="ChEBI" id="CHEBI:29991"/>
        <dbReference type="ChEBI" id="CHEBI:32814"/>
        <dbReference type="ChEBI" id="CHEBI:43474"/>
        <dbReference type="ChEBI" id="CHEBI:58228"/>
        <dbReference type="EC" id="2.1.3.2"/>
    </reaction>
</comment>
<dbReference type="PANTHER" id="PTHR11405">
    <property type="entry name" value="CARBAMOYLTRANSFERASE FAMILY MEMBER"/>
    <property type="match status" value="1"/>
</dbReference>
<dbReference type="InterPro" id="IPR002195">
    <property type="entry name" value="Dihydroorotase_CS"/>
</dbReference>
<feature type="domain" description="ATP-grasp" evidence="25">
    <location>
        <begin position="509"/>
        <end position="700"/>
    </location>
</feature>
<dbReference type="InterPro" id="IPR013815">
    <property type="entry name" value="ATP_grasp_subdomain_1"/>
</dbReference>
<dbReference type="PROSITE" id="PS00097">
    <property type="entry name" value="CARBAMOYLTRANSFERASE"/>
    <property type="match status" value="1"/>
</dbReference>
<dbReference type="SUPFAM" id="SSF52440">
    <property type="entry name" value="PreATP-grasp domain"/>
    <property type="match status" value="1"/>
</dbReference>
<dbReference type="NCBIfam" id="NF003671">
    <property type="entry name" value="PRK05294.1"/>
    <property type="match status" value="1"/>
</dbReference>
<evidence type="ECO:0000256" key="17">
    <source>
        <dbReference type="ARBA" id="ARBA00043998"/>
    </source>
</evidence>
<evidence type="ECO:0000259" key="25">
    <source>
        <dbReference type="PROSITE" id="PS50975"/>
    </source>
</evidence>
<comment type="cofactor">
    <cofactor evidence="1">
        <name>Zn(2+)</name>
        <dbReference type="ChEBI" id="CHEBI:29105"/>
    </cofactor>
</comment>
<dbReference type="FunFam" id="3.40.50.1370:FF:000005">
    <property type="entry name" value="CAD protein-like isoform X1"/>
    <property type="match status" value="1"/>
</dbReference>
<evidence type="ECO:0000256" key="23">
    <source>
        <dbReference type="PROSITE-ProRule" id="PRU00409"/>
    </source>
</evidence>
<dbReference type="FunFam" id="1.10.1030.10:FF:000001">
    <property type="entry name" value="Carbamoyl-phosphate synthase large chain"/>
    <property type="match status" value="1"/>
</dbReference>
<evidence type="ECO:0000256" key="2">
    <source>
        <dbReference type="ARBA" id="ARBA00004812"/>
    </source>
</evidence>
<evidence type="ECO:0000256" key="18">
    <source>
        <dbReference type="ARBA" id="ARBA00047359"/>
    </source>
</evidence>
<feature type="region of interest" description="Disordered" evidence="24">
    <location>
        <begin position="1208"/>
        <end position="1234"/>
    </location>
</feature>
<evidence type="ECO:0000256" key="21">
    <source>
        <dbReference type="ARBA" id="ARBA00048859"/>
    </source>
</evidence>
<proteinExistence type="inferred from homology"/>
<dbReference type="SMART" id="SM00851">
    <property type="entry name" value="MGS"/>
    <property type="match status" value="1"/>
</dbReference>
<feature type="domain" description="ATP-grasp" evidence="25">
    <location>
        <begin position="33"/>
        <end position="236"/>
    </location>
</feature>
<keyword evidence="13" id="KW-0511">Multifunctional enzyme</keyword>
<comment type="similarity">
    <text evidence="15">In the C-terminal section; belongs to the aspartate/ornithine carbamoyltransferase superfamily. ATCase family.</text>
</comment>
<evidence type="ECO:0000256" key="22">
    <source>
        <dbReference type="ARBA" id="ARBA00049534"/>
    </source>
</evidence>
<evidence type="ECO:0000313" key="27">
    <source>
        <dbReference type="Ensembl" id="ENSSGRP00000098380.1"/>
    </source>
</evidence>
<evidence type="ECO:0000256" key="12">
    <source>
        <dbReference type="ARBA" id="ARBA00022975"/>
    </source>
</evidence>
<comment type="similarity">
    <text evidence="16">In the N-terminal section; belongs to the CarA family.</text>
</comment>
<sequence length="1593" mass="177277">MYCVSSVFQTGMVGYPEALTDPSYKSQILTLTYPLIGNYGVPKDENGEFGLSKVFLLSLAAAERLSYPVLVRSAFALGGLGSGFANNREEMITLVTQAFAHTSQVLVDKSLKGWKEIEYEVVRDAYDNCITYYIIEVNARLSRSSALASKATGYPLAYVAAKLGLGIPLPMLKNSVTNSTTANFEPSLDYCVVKVPRWDLSKFLRVSTKIGSSMKSVGEVMAIGRSFEEAFQKALRMVDENCVGFDHTIKPVSEEELQTPTDKRIFVLAAALYAGYTVERLYELTKIDHWFLHKMKNITDHEKLLEAYNRDESAMPPEVLRKAKQLGFSDKQIAQAVQSTELAVRKLRRDWKILPAVKQIDTVAAEWPAHTNYLYLTYHGLESDVVFEQPHVMVIGSGVYRIGSSVEFDWCAVGCIMELRKMGYKTIMVNYNPETVSTDYDMCDRLYFDEISFEVVMDIYEMENPEGIILSMGGQLPNNIAMSLHRQQCRILGTSPEFIDSAENRFKFSRMLDTIGISQPRWKELSDIESAVGFCETVGYPCLVRPSYVLSGAAMNVAYADSDLEKYLNNAVAVSKEHPVVISKFIQEAKEIDVDAVACDGVVIAIAVSEHVENAGVHSGDATLVTPPQDINQKTMERIKMIVYAIGQELQVTGPFNLQLIAKDDQLKVIECNVRVSRSFPFVSKTLGVDLVALATGVILGKEVEAVGLMKGIGIVGVKVPQFSFSRLAGADVVLGVEMTSTGEVACFGENRYEAYLKAMLSTGFKIPKKNILLTIGTYKSKSELLPTVQTLESLGYNLYASLGTADFYTEHGVKVMAVDWPFEEESDCPSKDKQRNIMDYLEENHFDLVVNLSMRNSGGRRLSSFVTKGYRTRRMAIDYSVPLITDIKCTKLFVQALGQIGQAPHVKTHIDSMTSQKLIRLPGLIDVHVHLREPGATHKEDFSSGTAAALAGGITMVCAMPNTNPAIITFVFNDAVCHHFEKWPKHLPIVAHAEKQTVAAILMVAQLYQRPVHICHVAKKEEILIIRAAKQKGIQVTCEVAPHHLFLCEDNVPAIGNGRAQVRPMLGTREDMEALWENLDIIDCFATDHAPHSVEEKNSEKPPPGYPGLETMLPLLLTAVSEGRLTIDDIIKRLYENPSKIFSLPAQEDTYVEVDLEQEWTIPKHMQFTKSKWTPFEGMKVKGKVMRVVLRGEVAYIDGQALTPERPRQAAPVDVVRSRAPSPRRSTGDGRFILPPRIHCTSDPGLPPELAPPMDAYAYPPPLARILSPQAGQQQILPHPQTSPLLHPLVGQHILSVRQFSKEQMSHLFNVAHTLRLMVQKERPLDILKGKVMASMFYEVSTRTCSSFAAAMHRLGGSVVHFSESTSSTQKGESLADSVHTMSCYTDVIVLRHPIPGAVESAARHCRRPMINAGDGVGEHPTQALLDIFTIREELGTVNGMTITMVGDLKHGRTVHSLARLLTQYRITLRYVAPKDLSMPAEIIDFVASKGIKQEEFNSIEEALPETDVLYMTRIQKERFASEEEYEACFGQFILTPHIMTGAKRKMVVMHPLPRVNEISVEVDTDPRAAYFRQAENGMYIRMALLATVLGR</sequence>
<keyword evidence="5" id="KW-0436">Ligase</keyword>
<dbReference type="PROSITE" id="PS51855">
    <property type="entry name" value="MGS"/>
    <property type="match status" value="1"/>
</dbReference>
<evidence type="ECO:0000256" key="19">
    <source>
        <dbReference type="ARBA" id="ARBA00048492"/>
    </source>
</evidence>
<evidence type="ECO:0000256" key="5">
    <source>
        <dbReference type="ARBA" id="ARBA00022598"/>
    </source>
</evidence>
<dbReference type="InterPro" id="IPR005479">
    <property type="entry name" value="CPAse_ATP-bd"/>
</dbReference>
<dbReference type="PANTHER" id="PTHR11405:SF5">
    <property type="entry name" value="CAD PROTEIN"/>
    <property type="match status" value="1"/>
</dbReference>
<comment type="pathway">
    <text evidence="4">Pyrimidine metabolism; UMP biosynthesis via de novo pathway; (S)-dihydroorotate from bicarbonate: step 3/3.</text>
</comment>
<dbReference type="Pfam" id="PF00988">
    <property type="entry name" value="CPSase_sm_chain"/>
    <property type="match status" value="1"/>
</dbReference>
<keyword evidence="28" id="KW-1185">Reference proteome</keyword>
<evidence type="ECO:0000256" key="16">
    <source>
        <dbReference type="ARBA" id="ARBA00043984"/>
    </source>
</evidence>
<evidence type="ECO:0000256" key="4">
    <source>
        <dbReference type="ARBA" id="ARBA00004880"/>
    </source>
</evidence>
<evidence type="ECO:0000256" key="15">
    <source>
        <dbReference type="ARBA" id="ARBA00043979"/>
    </source>
</evidence>
<evidence type="ECO:0000256" key="24">
    <source>
        <dbReference type="SAM" id="MobiDB-lite"/>
    </source>
</evidence>
<dbReference type="Gene3D" id="3.30.470.20">
    <property type="entry name" value="ATP-grasp fold, B domain"/>
    <property type="match status" value="3"/>
</dbReference>
<dbReference type="SMART" id="SM01096">
    <property type="entry name" value="CPSase_L_D3"/>
    <property type="match status" value="1"/>
</dbReference>
<dbReference type="InterPro" id="IPR036480">
    <property type="entry name" value="CarbP_synth_ssu_N_sf"/>
</dbReference>
<dbReference type="InterPro" id="IPR016185">
    <property type="entry name" value="PreATP-grasp_dom_sf"/>
</dbReference>
<dbReference type="InterPro" id="IPR011607">
    <property type="entry name" value="MGS-like_dom"/>
</dbReference>
<dbReference type="SUPFAM" id="SSF51338">
    <property type="entry name" value="Composite domain of metallo-dependent hydrolases"/>
    <property type="match status" value="1"/>
</dbReference>
<dbReference type="Gene3D" id="3.20.20.140">
    <property type="entry name" value="Metal-dependent hydrolases"/>
    <property type="match status" value="1"/>
</dbReference>
<protein>
    <submittedName>
        <fullName evidence="27">CAD protein-like</fullName>
    </submittedName>
</protein>
<evidence type="ECO:0000256" key="9">
    <source>
        <dbReference type="ARBA" id="ARBA00022741"/>
    </source>
</evidence>
<keyword evidence="8" id="KW-0677">Repeat</keyword>
<keyword evidence="11 23" id="KW-0067">ATP-binding</keyword>
<dbReference type="SUPFAM" id="SSF52335">
    <property type="entry name" value="Methylglyoxal synthase-like"/>
    <property type="match status" value="1"/>
</dbReference>
<dbReference type="PROSITE" id="PS50975">
    <property type="entry name" value="ATP_GRASP"/>
    <property type="match status" value="2"/>
</dbReference>
<dbReference type="InterPro" id="IPR006132">
    <property type="entry name" value="Asp/Orn_carbamoyltranf_P-bd"/>
</dbReference>
<dbReference type="PROSITE" id="PS00866">
    <property type="entry name" value="CPSASE_1"/>
    <property type="match status" value="2"/>
</dbReference>
<dbReference type="SUPFAM" id="SSF51556">
    <property type="entry name" value="Metallo-dependent hydrolases"/>
    <property type="match status" value="1"/>
</dbReference>
<reference evidence="27" key="2">
    <citation type="submission" date="2025-09" db="UniProtKB">
        <authorList>
            <consortium name="Ensembl"/>
        </authorList>
    </citation>
    <scope>IDENTIFICATION</scope>
</reference>
<dbReference type="FunFam" id="3.40.50.20:FF:000002">
    <property type="entry name" value="Carbamoyl-phosphate synthase large chain"/>
    <property type="match status" value="1"/>
</dbReference>
<dbReference type="Gene3D" id="3.40.50.1380">
    <property type="entry name" value="Methylglyoxal synthase-like domain"/>
    <property type="match status" value="1"/>
</dbReference>
<comment type="pathway">
    <text evidence="3">Pyrimidine metabolism; UMP biosynthesis via de novo pathway; (S)-dihydroorotate from bicarbonate: step 2/3.</text>
</comment>
<dbReference type="FunFam" id="3.30.1490.20:FF:000001">
    <property type="entry name" value="Carbamoyl-phosphate synthase large chain"/>
    <property type="match status" value="1"/>
</dbReference>
<dbReference type="Pfam" id="PF02729">
    <property type="entry name" value="OTCace_N"/>
    <property type="match status" value="1"/>
</dbReference>
<evidence type="ECO:0000256" key="3">
    <source>
        <dbReference type="ARBA" id="ARBA00004852"/>
    </source>
</evidence>
<dbReference type="CDD" id="cd01423">
    <property type="entry name" value="MGS_CPS_I_III"/>
    <property type="match status" value="1"/>
</dbReference>
<gene>
    <name evidence="27" type="primary">cad</name>
</gene>
<dbReference type="FunFam" id="3.30.470.20:FF:000004">
    <property type="entry name" value="Carbamoyl-phosphate synthase (glutamine-hydrolyzing)"/>
    <property type="match status" value="1"/>
</dbReference>
<dbReference type="InterPro" id="IPR005483">
    <property type="entry name" value="CPSase_dom"/>
</dbReference>
<reference evidence="27" key="1">
    <citation type="submission" date="2025-08" db="UniProtKB">
        <authorList>
            <consortium name="Ensembl"/>
        </authorList>
    </citation>
    <scope>IDENTIFICATION</scope>
</reference>
<dbReference type="GO" id="GO:0006207">
    <property type="term" value="P:'de novo' pyrimidine nucleobase biosynthetic process"/>
    <property type="evidence" value="ECO:0007669"/>
    <property type="project" value="InterPro"/>
</dbReference>
<dbReference type="PROSITE" id="PS00867">
    <property type="entry name" value="CPSASE_2"/>
    <property type="match status" value="2"/>
</dbReference>
<evidence type="ECO:0000256" key="20">
    <source>
        <dbReference type="ARBA" id="ARBA00048816"/>
    </source>
</evidence>
<feature type="compositionally biased region" description="Low complexity" evidence="24">
    <location>
        <begin position="1213"/>
        <end position="1226"/>
    </location>
</feature>
<dbReference type="SUPFAM" id="SSF56059">
    <property type="entry name" value="Glutathione synthetase ATP-binding domain-like"/>
    <property type="match status" value="2"/>
</dbReference>
<evidence type="ECO:0000313" key="28">
    <source>
        <dbReference type="Proteomes" id="UP000472262"/>
    </source>
</evidence>
<dbReference type="Gene3D" id="3.30.1490.20">
    <property type="entry name" value="ATP-grasp fold, A domain"/>
    <property type="match status" value="1"/>
</dbReference>
<dbReference type="GO" id="GO:0004151">
    <property type="term" value="F:dihydroorotase activity"/>
    <property type="evidence" value="ECO:0007669"/>
    <property type="project" value="UniProtKB-EC"/>
</dbReference>
<dbReference type="GO" id="GO:0004088">
    <property type="term" value="F:carbamoyl-phosphate synthase (glutamine-hydrolyzing) activity"/>
    <property type="evidence" value="ECO:0007669"/>
    <property type="project" value="UniProtKB-EC"/>
</dbReference>
<dbReference type="InterPro" id="IPR024403">
    <property type="entry name" value="DHOase_cat"/>
</dbReference>
<dbReference type="GO" id="GO:0004359">
    <property type="term" value="F:glutaminase activity"/>
    <property type="evidence" value="ECO:0007669"/>
    <property type="project" value="UniProtKB-EC"/>
</dbReference>
<dbReference type="PRINTS" id="PR00101">
    <property type="entry name" value="ATCASE"/>
</dbReference>
<dbReference type="InterPro" id="IPR002474">
    <property type="entry name" value="CarbamoylP_synth_ssu_N"/>
</dbReference>
<comment type="catalytic activity">
    <reaction evidence="18">
        <text>hydrogencarbonate + NH4(+) + 2 ATP = carbamoyl phosphate + 2 ADP + phosphate + 2 H(+)</text>
        <dbReference type="Rhea" id="RHEA:18029"/>
        <dbReference type="ChEBI" id="CHEBI:15378"/>
        <dbReference type="ChEBI" id="CHEBI:17544"/>
        <dbReference type="ChEBI" id="CHEBI:28938"/>
        <dbReference type="ChEBI" id="CHEBI:30616"/>
        <dbReference type="ChEBI" id="CHEBI:43474"/>
        <dbReference type="ChEBI" id="CHEBI:58228"/>
        <dbReference type="ChEBI" id="CHEBI:456216"/>
        <dbReference type="EC" id="6.3.4.16"/>
    </reaction>
</comment>
<dbReference type="GO" id="GO:0016597">
    <property type="term" value="F:amino acid binding"/>
    <property type="evidence" value="ECO:0007669"/>
    <property type="project" value="InterPro"/>
</dbReference>
<dbReference type="Pfam" id="PF25596">
    <property type="entry name" value="CPSase_L_D1"/>
    <property type="match status" value="1"/>
</dbReference>
<keyword evidence="7" id="KW-0479">Metal-binding</keyword>
<evidence type="ECO:0000256" key="8">
    <source>
        <dbReference type="ARBA" id="ARBA00022737"/>
    </source>
</evidence>
<comment type="pathway">
    <text evidence="2">Pyrimidine metabolism; UMP biosynthesis via de novo pathway; (S)-dihydroorotate from bicarbonate: step 1/3.</text>
</comment>
<feature type="domain" description="MGS-like" evidence="26">
    <location>
        <begin position="765"/>
        <end position="920"/>
    </location>
</feature>
<dbReference type="Pfam" id="PF02786">
    <property type="entry name" value="CPSase_L_D2"/>
    <property type="match status" value="3"/>
</dbReference>
<dbReference type="Gene3D" id="3.50.30.20">
    <property type="entry name" value="Carbamoyl-phosphate synthase small subunit, N-terminal domain"/>
    <property type="match status" value="1"/>
</dbReference>
<dbReference type="InterPro" id="IPR006130">
    <property type="entry name" value="Asp/Orn_carbamoylTrfase"/>
</dbReference>
<dbReference type="NCBIfam" id="TIGR00670">
    <property type="entry name" value="asp_carb_tr"/>
    <property type="match status" value="1"/>
</dbReference>
<dbReference type="SUPFAM" id="SSF53671">
    <property type="entry name" value="Aspartate/ornithine carbamoyltransferase"/>
    <property type="match status" value="1"/>
</dbReference>
<dbReference type="GO" id="GO:0004087">
    <property type="term" value="F:carbamoyl-phosphate synthase (ammonia) activity"/>
    <property type="evidence" value="ECO:0007669"/>
    <property type="project" value="UniProtKB-EC"/>
</dbReference>
<comment type="catalytic activity">
    <reaction evidence="22">
        <text>L-glutamine + H2O = L-glutamate + NH4(+)</text>
        <dbReference type="Rhea" id="RHEA:15889"/>
        <dbReference type="ChEBI" id="CHEBI:15377"/>
        <dbReference type="ChEBI" id="CHEBI:28938"/>
        <dbReference type="ChEBI" id="CHEBI:29985"/>
        <dbReference type="ChEBI" id="CHEBI:58359"/>
        <dbReference type="EC" id="3.5.1.2"/>
    </reaction>
</comment>
<keyword evidence="9 23" id="KW-0547">Nucleotide-binding</keyword>
<comment type="similarity">
    <text evidence="14">In the 3rd section; belongs to the metallo-dependent hydrolases superfamily. DHOase family. CAD subfamily.</text>
</comment>
<dbReference type="Ensembl" id="ENSSGRT00000104677.1">
    <property type="protein sequence ID" value="ENSSGRP00000098380.1"/>
    <property type="gene ID" value="ENSSGRG00000048629.1"/>
</dbReference>
<dbReference type="InterPro" id="IPR011059">
    <property type="entry name" value="Metal-dep_hydrolase_composite"/>
</dbReference>
<evidence type="ECO:0000256" key="13">
    <source>
        <dbReference type="ARBA" id="ARBA00023268"/>
    </source>
</evidence>
<dbReference type="InterPro" id="IPR006131">
    <property type="entry name" value="Asp_carbamoyltransf_Asp/Orn-bd"/>
</dbReference>
<dbReference type="InterPro" id="IPR002082">
    <property type="entry name" value="Asp_carbamoyltransf"/>
</dbReference>
<dbReference type="PRINTS" id="PR00100">
    <property type="entry name" value="AOTCASE"/>
</dbReference>
<dbReference type="SUPFAM" id="SSF48108">
    <property type="entry name" value="Carbamoyl phosphate synthetase, large subunit connection domain"/>
    <property type="match status" value="1"/>
</dbReference>
<evidence type="ECO:0000256" key="6">
    <source>
        <dbReference type="ARBA" id="ARBA00022679"/>
    </source>
</evidence>
<dbReference type="Pfam" id="PF02142">
    <property type="entry name" value="MGS"/>
    <property type="match status" value="1"/>
</dbReference>
<dbReference type="FunFam" id="3.40.50.1370:FF:000002">
    <property type="entry name" value="Aspartate carbamoyltransferase 2"/>
    <property type="match status" value="1"/>
</dbReference>
<keyword evidence="12" id="KW-0665">Pyrimidine biosynthesis</keyword>
<comment type="similarity">
    <text evidence="17">In the 2nd section; belongs to the CarB family.</text>
</comment>
<dbReference type="UniPathway" id="UPA00070">
    <property type="reaction ID" value="UER00115"/>
</dbReference>
<dbReference type="InterPro" id="IPR036897">
    <property type="entry name" value="CarbamoylP_synth_lsu_oligo_sf"/>
</dbReference>
<dbReference type="Gene3D" id="1.10.1030.10">
    <property type="entry name" value="Carbamoyl-phosphate synthetase, large subunit oligomerisation domain"/>
    <property type="match status" value="1"/>
</dbReference>
<dbReference type="Proteomes" id="UP000472262">
    <property type="component" value="Unassembled WGS sequence"/>
</dbReference>
<dbReference type="FunFam" id="3.40.50.1380:FF:000005">
    <property type="entry name" value="CAD protein-like isoform X1"/>
    <property type="match status" value="1"/>
</dbReference>
<dbReference type="SMART" id="SM01097">
    <property type="entry name" value="CPSase_sm_chain"/>
    <property type="match status" value="1"/>
</dbReference>
<dbReference type="GO" id="GO:0044205">
    <property type="term" value="P:'de novo' UMP biosynthetic process"/>
    <property type="evidence" value="ECO:0007669"/>
    <property type="project" value="UniProtKB-UniPathway"/>
</dbReference>
<dbReference type="Gene3D" id="3.40.50.20">
    <property type="match status" value="1"/>
</dbReference>
<dbReference type="InterPro" id="IPR036901">
    <property type="entry name" value="Asp/Orn_carbamoylTrfase_sf"/>
</dbReference>
<organism evidence="27 28">
    <name type="scientific">Sinocyclocheilus grahami</name>
    <name type="common">Dianchi golden-line fish</name>
    <name type="synonym">Barbus grahami</name>
    <dbReference type="NCBI Taxonomy" id="75366"/>
    <lineage>
        <taxon>Eukaryota</taxon>
        <taxon>Metazoa</taxon>
        <taxon>Chordata</taxon>
        <taxon>Craniata</taxon>
        <taxon>Vertebrata</taxon>
        <taxon>Euteleostomi</taxon>
        <taxon>Actinopterygii</taxon>
        <taxon>Neopterygii</taxon>
        <taxon>Teleostei</taxon>
        <taxon>Ostariophysi</taxon>
        <taxon>Cypriniformes</taxon>
        <taxon>Cyprinidae</taxon>
        <taxon>Cyprininae</taxon>
        <taxon>Sinocyclocheilus</taxon>
    </lineage>
</organism>
<dbReference type="Gene3D" id="3.40.50.1370">
    <property type="entry name" value="Aspartate/ornithine carbamoyltransferase"/>
    <property type="match status" value="2"/>
</dbReference>
<evidence type="ECO:0000256" key="10">
    <source>
        <dbReference type="ARBA" id="ARBA00022801"/>
    </source>
</evidence>
<comment type="catalytic activity">
    <reaction evidence="20">
        <text>hydrogencarbonate + L-glutamine + 2 ATP + H2O = carbamoyl phosphate + L-glutamate + 2 ADP + phosphate + 2 H(+)</text>
        <dbReference type="Rhea" id="RHEA:18633"/>
        <dbReference type="ChEBI" id="CHEBI:15377"/>
        <dbReference type="ChEBI" id="CHEBI:15378"/>
        <dbReference type="ChEBI" id="CHEBI:17544"/>
        <dbReference type="ChEBI" id="CHEBI:29985"/>
        <dbReference type="ChEBI" id="CHEBI:30616"/>
        <dbReference type="ChEBI" id="CHEBI:43474"/>
        <dbReference type="ChEBI" id="CHEBI:58228"/>
        <dbReference type="ChEBI" id="CHEBI:58359"/>
        <dbReference type="ChEBI" id="CHEBI:456216"/>
        <dbReference type="EC" id="6.3.5.5"/>
    </reaction>
</comment>
<comment type="catalytic activity">
    <reaction evidence="19">
        <text>(S)-dihydroorotate + H2O = N-carbamoyl-L-aspartate + H(+)</text>
        <dbReference type="Rhea" id="RHEA:24296"/>
        <dbReference type="ChEBI" id="CHEBI:15377"/>
        <dbReference type="ChEBI" id="CHEBI:15378"/>
        <dbReference type="ChEBI" id="CHEBI:30864"/>
        <dbReference type="ChEBI" id="CHEBI:32814"/>
        <dbReference type="EC" id="3.5.2.3"/>
    </reaction>
</comment>
<dbReference type="GO" id="GO:0006228">
    <property type="term" value="P:UTP biosynthetic process"/>
    <property type="evidence" value="ECO:0007669"/>
    <property type="project" value="TreeGrafter"/>
</dbReference>
<dbReference type="GO" id="GO:0019240">
    <property type="term" value="P:citrulline biosynthetic process"/>
    <property type="evidence" value="ECO:0007669"/>
    <property type="project" value="TreeGrafter"/>
</dbReference>
<dbReference type="Pfam" id="PF00185">
    <property type="entry name" value="OTCace"/>
    <property type="match status" value="1"/>
</dbReference>
<keyword evidence="6" id="KW-0808">Transferase</keyword>
<evidence type="ECO:0000256" key="14">
    <source>
        <dbReference type="ARBA" id="ARBA00043968"/>
    </source>
</evidence>
<dbReference type="Pfam" id="PF12890">
    <property type="entry name" value="DHOase"/>
    <property type="match status" value="1"/>
</dbReference>
<dbReference type="InterPro" id="IPR032466">
    <property type="entry name" value="Metal_Hydrolase"/>
</dbReference>
<keyword evidence="10" id="KW-0378">Hydrolase</keyword>
<dbReference type="InterPro" id="IPR058047">
    <property type="entry name" value="CPSase_preATP-grasp"/>
</dbReference>
<accession>A0A672SAB1</accession>
<evidence type="ECO:0000256" key="1">
    <source>
        <dbReference type="ARBA" id="ARBA00001947"/>
    </source>
</evidence>
<dbReference type="GO" id="GO:0005524">
    <property type="term" value="F:ATP binding"/>
    <property type="evidence" value="ECO:0007669"/>
    <property type="project" value="UniProtKB-UniRule"/>
</dbReference>
<dbReference type="FunFam" id="3.20.20.140:FF:000036">
    <property type="entry name" value="Carbamoyl-phosphate synthase large chain"/>
    <property type="match status" value="1"/>
</dbReference>
<dbReference type="SUPFAM" id="SSF52021">
    <property type="entry name" value="Carbamoyl phosphate synthetase, small subunit N-terminal domain"/>
    <property type="match status" value="1"/>
</dbReference>
<dbReference type="PROSITE" id="PS00482">
    <property type="entry name" value="DIHYDROOROTASE_1"/>
    <property type="match status" value="1"/>
</dbReference>
<evidence type="ECO:0000256" key="11">
    <source>
        <dbReference type="ARBA" id="ARBA00022840"/>
    </source>
</evidence>
<dbReference type="GO" id="GO:0006541">
    <property type="term" value="P:glutamine metabolic process"/>
    <property type="evidence" value="ECO:0007669"/>
    <property type="project" value="TreeGrafter"/>
</dbReference>
<dbReference type="NCBIfam" id="NF002032">
    <property type="entry name" value="PRK00856.1"/>
    <property type="match status" value="1"/>
</dbReference>
<dbReference type="PROSITE" id="PS00483">
    <property type="entry name" value="DIHYDROOROTASE_2"/>
    <property type="match status" value="1"/>
</dbReference>
<name>A0A672SAB1_SINGR</name>
<dbReference type="GO" id="GO:0005829">
    <property type="term" value="C:cytosol"/>
    <property type="evidence" value="ECO:0007669"/>
    <property type="project" value="TreeGrafter"/>
</dbReference>
<evidence type="ECO:0000256" key="7">
    <source>
        <dbReference type="ARBA" id="ARBA00022723"/>
    </source>
</evidence>